<dbReference type="Gene3D" id="3.30.300.30">
    <property type="match status" value="1"/>
</dbReference>
<dbReference type="CDD" id="cd17643">
    <property type="entry name" value="A_NRPS_Cytc1-like"/>
    <property type="match status" value="1"/>
</dbReference>
<dbReference type="SUPFAM" id="SSF56801">
    <property type="entry name" value="Acetyl-CoA synthetase-like"/>
    <property type="match status" value="1"/>
</dbReference>
<dbReference type="SUPFAM" id="SSF52777">
    <property type="entry name" value="CoA-dependent acyltransferases"/>
    <property type="match status" value="2"/>
</dbReference>
<dbReference type="SUPFAM" id="SSF53474">
    <property type="entry name" value="alpha/beta-Hydrolases"/>
    <property type="match status" value="1"/>
</dbReference>
<comment type="caution">
    <text evidence="6">The sequence shown here is derived from an EMBL/GenBank/DDBJ whole genome shotgun (WGS) entry which is preliminary data.</text>
</comment>
<keyword evidence="2" id="KW-0596">Phosphopantetheine</keyword>
<gene>
    <name evidence="6" type="ORF">POF43_006925</name>
</gene>
<dbReference type="InterPro" id="IPR020802">
    <property type="entry name" value="TesA-like"/>
</dbReference>
<dbReference type="PANTHER" id="PTHR45527">
    <property type="entry name" value="NONRIBOSOMAL PEPTIDE SYNTHETASE"/>
    <property type="match status" value="1"/>
</dbReference>
<dbReference type="Pfam" id="PF00550">
    <property type="entry name" value="PP-binding"/>
    <property type="match status" value="1"/>
</dbReference>
<dbReference type="InterPro" id="IPR001031">
    <property type="entry name" value="Thioesterase"/>
</dbReference>
<keyword evidence="3" id="KW-0597">Phosphoprotein</keyword>
<feature type="region of interest" description="Disordered" evidence="4">
    <location>
        <begin position="1320"/>
        <end position="1344"/>
    </location>
</feature>
<dbReference type="Pfam" id="PF00975">
    <property type="entry name" value="Thioesterase"/>
    <property type="match status" value="1"/>
</dbReference>
<comment type="cofactor">
    <cofactor evidence="1">
        <name>pantetheine 4'-phosphate</name>
        <dbReference type="ChEBI" id="CHEBI:47942"/>
    </cofactor>
</comment>
<dbReference type="PROSITE" id="PS50075">
    <property type="entry name" value="CARRIER"/>
    <property type="match status" value="1"/>
</dbReference>
<dbReference type="NCBIfam" id="TIGR01733">
    <property type="entry name" value="AA-adenyl-dom"/>
    <property type="match status" value="1"/>
</dbReference>
<dbReference type="Pfam" id="PF00501">
    <property type="entry name" value="AMP-binding"/>
    <property type="match status" value="1"/>
</dbReference>
<dbReference type="Gene3D" id="3.40.50.12780">
    <property type="entry name" value="N-terminal domain of ligase-like"/>
    <property type="match status" value="1"/>
</dbReference>
<dbReference type="SMART" id="SM00823">
    <property type="entry name" value="PKS_PP"/>
    <property type="match status" value="1"/>
</dbReference>
<proteinExistence type="predicted"/>
<dbReference type="InterPro" id="IPR042099">
    <property type="entry name" value="ANL_N_sf"/>
</dbReference>
<dbReference type="PANTHER" id="PTHR45527:SF14">
    <property type="entry name" value="PLIPASTATIN SYNTHASE SUBUNIT B"/>
    <property type="match status" value="1"/>
</dbReference>
<dbReference type="PROSITE" id="PS00012">
    <property type="entry name" value="PHOSPHOPANTETHEINE"/>
    <property type="match status" value="1"/>
</dbReference>
<reference evidence="6 7" key="1">
    <citation type="submission" date="2023-05" db="EMBL/GenBank/DDBJ databases">
        <title>Streptantibioticus silvisoli sp. nov., acidotolerant actinomycetes 1 from pine litter.</title>
        <authorList>
            <person name="Swiecimska M."/>
            <person name="Golinska P."/>
            <person name="Sangal V."/>
            <person name="Wachnowicz B."/>
            <person name="Goodfellow M."/>
        </authorList>
    </citation>
    <scope>NUCLEOTIDE SEQUENCE [LARGE SCALE GENOMIC DNA]</scope>
    <source>
        <strain evidence="6 7">SL54</strain>
    </source>
</reference>
<dbReference type="Pfam" id="PF13193">
    <property type="entry name" value="AMP-binding_C"/>
    <property type="match status" value="1"/>
</dbReference>
<dbReference type="InterPro" id="IPR009081">
    <property type="entry name" value="PP-bd_ACP"/>
</dbReference>
<dbReference type="InterPro" id="IPR001242">
    <property type="entry name" value="Condensation_dom"/>
</dbReference>
<dbReference type="InterPro" id="IPR000873">
    <property type="entry name" value="AMP-dep_synth/lig_dom"/>
</dbReference>
<feature type="compositionally biased region" description="Low complexity" evidence="4">
    <location>
        <begin position="1322"/>
        <end position="1344"/>
    </location>
</feature>
<dbReference type="SMART" id="SM00824">
    <property type="entry name" value="PKS_TE"/>
    <property type="match status" value="1"/>
</dbReference>
<dbReference type="Proteomes" id="UP001156398">
    <property type="component" value="Unassembled WGS sequence"/>
</dbReference>
<evidence type="ECO:0000256" key="3">
    <source>
        <dbReference type="ARBA" id="ARBA00022553"/>
    </source>
</evidence>
<dbReference type="InterPro" id="IPR010071">
    <property type="entry name" value="AA_adenyl_dom"/>
</dbReference>
<organism evidence="6 7">
    <name type="scientific">Streptantibioticus silvisoli</name>
    <dbReference type="NCBI Taxonomy" id="2705255"/>
    <lineage>
        <taxon>Bacteria</taxon>
        <taxon>Bacillati</taxon>
        <taxon>Actinomycetota</taxon>
        <taxon>Actinomycetes</taxon>
        <taxon>Kitasatosporales</taxon>
        <taxon>Streptomycetaceae</taxon>
        <taxon>Streptantibioticus</taxon>
    </lineage>
</organism>
<dbReference type="Gene3D" id="3.30.559.30">
    <property type="entry name" value="Nonribosomal peptide synthetase, condensation domain"/>
    <property type="match status" value="1"/>
</dbReference>
<evidence type="ECO:0000313" key="7">
    <source>
        <dbReference type="Proteomes" id="UP001156398"/>
    </source>
</evidence>
<dbReference type="InterPro" id="IPR029058">
    <property type="entry name" value="AB_hydrolase_fold"/>
</dbReference>
<sequence>MIPETTEETTMSDPAPVPAAAEVRLPLTAAQAGMWYAQRMSPDSTIYNGGQYLEIHGPVDEALFEAALRRVVRETDALRTRFAEDADGPWQIVDADPHWSPRLVDLSAEADPQAAAESWMWQDLARPVDLGAGPLFLFALIRVAAERYLWYLRCHHIALDGFSSALVGQRVAEVYSALAAGTPVPPAPFGPLAALVAEDTGYRASERFTADGAYWREHLADRPEPVGLSAGQPFMPRRLVRRSARLEPETVKALRAAADEAGVAWPPVVTAVFAAYLQRLTGGAEAIVGLPVTTRIGRIARSTPGMVSNMLPLRLSVRPDMSLRDLLLHAAAAMRRTMRHQRYRYEDVRRELGLLGDDQRLVGPHVNIMMFGDALRFAGHRSTAHTLNLGPVDDLSVVVHGQSDDGSLGVDFEANPGLYTEDELAAHQERFLGFMDALVRGGTDGPVGRAELMLPVEIRRALLEWNGEVPAAATRTVPELFEAQVRRSPDRTAAVFGTDTLSYGELNARANRLAHWLIEKGAGPEQYVALVLPRSLDLVVAVLAVLKSGAAYVPVDSGHPADRIAMILQDTAPVLTLDRAGWPTDLAGRPDTDPTDADRTAPLTPAGTAYVIFTSGSTGRPKGVLVPHRNVARLFSTTDHWFHFGPDDVWTLFHSFAFDFSVWELWGALLHGGRLVVVPFDTSRSPAQLLALLVREKVTVLNQTPSAFYQLIEADHEQPELGRQLALRHVVFGGEALDLRRLDAWYARHDDTGPVLVNMYGITETTVHVSHAPLSRAVTRDAVASSIGRTIPDLRGYVLDNALRLVPPGSAGELYVAGNGLARGYLNRPGLTAHRFTADPFGAPGSRMYRTGDVVRWTADGALEFIGRADDQVKIRGFRIELGEIENTLLTHDAVAQATVAAREDTPGDQRLVAYVVPASAAAAPDTADLRAHLARSLPDYMVPAAFVTLDRLPLTVNGKLDTKALPAPQAPATPAGSRAPRTPQEEILCKLFAEVLGAKRVSSDDNFFDLGGHSLLATRLLTRIRETFGVELSIRSLFGAPTPAALAGHLLDDTECGGALDVLLPLKPFGTRTPVFCVHPAGGMSWCYSGLIRHLGQDYPVYGLQARGLDKQEEIPETIGQMAADYVEQIRAVQPSGPYRLVGYSAGGVIAHAMATRLQDCGERVDLLGILDTYPGQRMPPMTEQDVLADLLNWVGYDRRYLGKAPLTHTKVTEILKKLGSAMAMLEERHITAISRIYANNAEMFNTYAPDRFAGDILLVVATLDKIDISPKPDTWRPYVGGRIETREVDRKHTDLMKPGPLAEIGRILAEKLRELDADADAAPDAAPETKAAPEAAAEKSAS</sequence>
<dbReference type="InterPro" id="IPR020806">
    <property type="entry name" value="PKS_PP-bd"/>
</dbReference>
<name>A0ABT6VXH6_9ACTN</name>
<dbReference type="RefSeq" id="WP_282704461.1">
    <property type="nucleotide sequence ID" value="NZ_JAAGKO020000006.1"/>
</dbReference>
<dbReference type="InterPro" id="IPR020845">
    <property type="entry name" value="AMP-binding_CS"/>
</dbReference>
<dbReference type="Pfam" id="PF00668">
    <property type="entry name" value="Condensation"/>
    <property type="match status" value="1"/>
</dbReference>
<dbReference type="Gene3D" id="3.30.559.10">
    <property type="entry name" value="Chloramphenicol acetyltransferase-like domain"/>
    <property type="match status" value="1"/>
</dbReference>
<dbReference type="InterPro" id="IPR045851">
    <property type="entry name" value="AMP-bd_C_sf"/>
</dbReference>
<dbReference type="Gene3D" id="3.40.50.1820">
    <property type="entry name" value="alpha/beta hydrolase"/>
    <property type="match status" value="1"/>
</dbReference>
<evidence type="ECO:0000313" key="6">
    <source>
        <dbReference type="EMBL" id="MDI5962447.1"/>
    </source>
</evidence>
<keyword evidence="7" id="KW-1185">Reference proteome</keyword>
<evidence type="ECO:0000256" key="1">
    <source>
        <dbReference type="ARBA" id="ARBA00001957"/>
    </source>
</evidence>
<dbReference type="InterPro" id="IPR023213">
    <property type="entry name" value="CAT-like_dom_sf"/>
</dbReference>
<accession>A0ABT6VXH6</accession>
<evidence type="ECO:0000256" key="2">
    <source>
        <dbReference type="ARBA" id="ARBA00022450"/>
    </source>
</evidence>
<dbReference type="InterPro" id="IPR006162">
    <property type="entry name" value="Ppantetheine_attach_site"/>
</dbReference>
<dbReference type="SUPFAM" id="SSF47336">
    <property type="entry name" value="ACP-like"/>
    <property type="match status" value="1"/>
</dbReference>
<evidence type="ECO:0000259" key="5">
    <source>
        <dbReference type="PROSITE" id="PS50075"/>
    </source>
</evidence>
<evidence type="ECO:0000256" key="4">
    <source>
        <dbReference type="SAM" id="MobiDB-lite"/>
    </source>
</evidence>
<dbReference type="InterPro" id="IPR036736">
    <property type="entry name" value="ACP-like_sf"/>
</dbReference>
<dbReference type="EMBL" id="JAAGKO020000006">
    <property type="protein sequence ID" value="MDI5962447.1"/>
    <property type="molecule type" value="Genomic_DNA"/>
</dbReference>
<protein>
    <submittedName>
        <fullName evidence="6">Amino acid adenylation domain-containing protein</fullName>
    </submittedName>
</protein>
<dbReference type="InterPro" id="IPR025110">
    <property type="entry name" value="AMP-bd_C"/>
</dbReference>
<dbReference type="PROSITE" id="PS00455">
    <property type="entry name" value="AMP_BINDING"/>
    <property type="match status" value="1"/>
</dbReference>
<feature type="domain" description="Carrier" evidence="5">
    <location>
        <begin position="980"/>
        <end position="1055"/>
    </location>
</feature>